<evidence type="ECO:0000256" key="6">
    <source>
        <dbReference type="SAM" id="SignalP"/>
    </source>
</evidence>
<feature type="chain" id="PRO_5006435598" description="Outer membrane protein beta-barrel domain-containing protein" evidence="6">
    <location>
        <begin position="22"/>
        <end position="291"/>
    </location>
</feature>
<dbReference type="RefSeq" id="WP_057749415.1">
    <property type="nucleotide sequence ID" value="NZ_LJYG01000085.1"/>
</dbReference>
<reference evidence="8 9" key="1">
    <citation type="submission" date="2015-09" db="EMBL/GenBank/DDBJ databases">
        <title>Draft Genome Sequence of Bradyrhizobium manausense Strain BR 3351T, a Novel Symbiotic Nitrogen-Fixing Alphaproteobacterium Isolated from Brazilian Amazon Rain Forest.</title>
        <authorList>
            <person name="De Araujo J.L."/>
            <person name="Zilli J.E."/>
        </authorList>
    </citation>
    <scope>NUCLEOTIDE SEQUENCE [LARGE SCALE GENOMIC DNA]</scope>
    <source>
        <strain evidence="8 9">BR3351</strain>
    </source>
</reference>
<name>A0A0R3DJU6_9BRAD</name>
<evidence type="ECO:0000256" key="4">
    <source>
        <dbReference type="ARBA" id="ARBA00023237"/>
    </source>
</evidence>
<dbReference type="SUPFAM" id="SSF56925">
    <property type="entry name" value="OMPA-like"/>
    <property type="match status" value="1"/>
</dbReference>
<dbReference type="PANTHER" id="PTHR34001:SF3">
    <property type="entry name" value="BLL7405 PROTEIN"/>
    <property type="match status" value="1"/>
</dbReference>
<evidence type="ECO:0000313" key="9">
    <source>
        <dbReference type="Proteomes" id="UP000051936"/>
    </source>
</evidence>
<keyword evidence="3" id="KW-0472">Membrane</keyword>
<feature type="signal peptide" evidence="6">
    <location>
        <begin position="1"/>
        <end position="21"/>
    </location>
</feature>
<dbReference type="STRING" id="989370.AOQ71_19465"/>
<evidence type="ECO:0000256" key="1">
    <source>
        <dbReference type="ARBA" id="ARBA00004442"/>
    </source>
</evidence>
<protein>
    <recommendedName>
        <fullName evidence="7">Outer membrane protein beta-barrel domain-containing protein</fullName>
    </recommendedName>
</protein>
<comment type="caution">
    <text evidence="8">The sequence shown here is derived from an EMBL/GenBank/DDBJ whole genome shotgun (WGS) entry which is preliminary data.</text>
</comment>
<gene>
    <name evidence="8" type="ORF">AOQ71_19465</name>
</gene>
<evidence type="ECO:0000256" key="2">
    <source>
        <dbReference type="ARBA" id="ARBA00022729"/>
    </source>
</evidence>
<dbReference type="InterPro" id="IPR011250">
    <property type="entry name" value="OMP/PagP_B-barrel"/>
</dbReference>
<evidence type="ECO:0000259" key="7">
    <source>
        <dbReference type="Pfam" id="PF13505"/>
    </source>
</evidence>
<feature type="domain" description="Outer membrane protein beta-barrel" evidence="7">
    <location>
        <begin position="12"/>
        <end position="283"/>
    </location>
</feature>
<comment type="similarity">
    <text evidence="5">Belongs to the Omp25/RopB family.</text>
</comment>
<accession>A0A0R3DJU6</accession>
<dbReference type="GO" id="GO:0009279">
    <property type="term" value="C:cell outer membrane"/>
    <property type="evidence" value="ECO:0007669"/>
    <property type="project" value="UniProtKB-SubCell"/>
</dbReference>
<comment type="subcellular location">
    <subcellularLocation>
        <location evidence="1">Cell outer membrane</location>
    </subcellularLocation>
</comment>
<organism evidence="8 9">
    <name type="scientific">Bradyrhizobium manausense</name>
    <dbReference type="NCBI Taxonomy" id="989370"/>
    <lineage>
        <taxon>Bacteria</taxon>
        <taxon>Pseudomonadati</taxon>
        <taxon>Pseudomonadota</taxon>
        <taxon>Alphaproteobacteria</taxon>
        <taxon>Hyphomicrobiales</taxon>
        <taxon>Nitrobacteraceae</taxon>
        <taxon>Bradyrhizobium</taxon>
    </lineage>
</organism>
<dbReference type="InterPro" id="IPR027385">
    <property type="entry name" value="Beta-barrel_OMP"/>
</dbReference>
<evidence type="ECO:0000256" key="5">
    <source>
        <dbReference type="ARBA" id="ARBA00038306"/>
    </source>
</evidence>
<dbReference type="Proteomes" id="UP000051936">
    <property type="component" value="Unassembled WGS sequence"/>
</dbReference>
<dbReference type="Pfam" id="PF13505">
    <property type="entry name" value="OMP_b-brl"/>
    <property type="match status" value="1"/>
</dbReference>
<dbReference type="OrthoDB" id="9815357at2"/>
<dbReference type="EMBL" id="LJYG01000085">
    <property type="protein sequence ID" value="KRQ10154.1"/>
    <property type="molecule type" value="Genomic_DNA"/>
</dbReference>
<evidence type="ECO:0000313" key="8">
    <source>
        <dbReference type="EMBL" id="KRQ10154.1"/>
    </source>
</evidence>
<proteinExistence type="inferred from homology"/>
<dbReference type="AlphaFoldDB" id="A0A0R3DJU6"/>
<evidence type="ECO:0000256" key="3">
    <source>
        <dbReference type="ARBA" id="ARBA00023136"/>
    </source>
</evidence>
<sequence length="291" mass="30470">MKRIAIGITAAICVLGTNAMAADLAARPFTKAPVMVDPGYNWSGFYIGGNVGYSWGRERDDGTLTGTQSVQVFRTAGPTPVGGPVVTPLAAQTIWGRSNVNGVLGGGQLGYNWQQSNWLWGLEADIQGSDEKSTNSVCSAIGCPAGSVLFPANYKLDWFGTVRGRVGWVASPRVLLYATGGLAYGHLDASAPAIGIGWGGTKAGWTVGAGGEFAIDRNWSVKVEYLYMDLGSFNGASASATTVTNALNTPAIGFNTVATTTTTGNFGTRFTDNILRVGVNYRFSGPVVAKY</sequence>
<dbReference type="InterPro" id="IPR051692">
    <property type="entry name" value="OMP-like"/>
</dbReference>
<keyword evidence="2 6" id="KW-0732">Signal</keyword>
<dbReference type="Gene3D" id="2.40.160.20">
    <property type="match status" value="1"/>
</dbReference>
<dbReference type="PANTHER" id="PTHR34001">
    <property type="entry name" value="BLL7405 PROTEIN"/>
    <property type="match status" value="1"/>
</dbReference>
<keyword evidence="4" id="KW-0998">Cell outer membrane</keyword>
<keyword evidence="9" id="KW-1185">Reference proteome</keyword>